<dbReference type="CDD" id="cd07727">
    <property type="entry name" value="YmaE-like_MBL-fold"/>
    <property type="match status" value="1"/>
</dbReference>
<dbReference type="Gene3D" id="3.30.70.20">
    <property type="match status" value="1"/>
</dbReference>
<dbReference type="Gene3D" id="3.60.15.10">
    <property type="entry name" value="Ribonuclease Z/Hydroxyacylglutathione hydrolase-like"/>
    <property type="match status" value="1"/>
</dbReference>
<reference evidence="3" key="1">
    <citation type="submission" date="2021-01" db="EMBL/GenBank/DDBJ databases">
        <authorList>
            <person name="Corre E."/>
            <person name="Pelletier E."/>
            <person name="Niang G."/>
            <person name="Scheremetjew M."/>
            <person name="Finn R."/>
            <person name="Kale V."/>
            <person name="Holt S."/>
            <person name="Cochrane G."/>
            <person name="Meng A."/>
            <person name="Brown T."/>
            <person name="Cohen L."/>
        </authorList>
    </citation>
    <scope>NUCLEOTIDE SEQUENCE</scope>
    <source>
        <strain evidence="3">CCMP219</strain>
    </source>
</reference>
<feature type="domain" description="Metallo-beta-lactamase" evidence="2">
    <location>
        <begin position="177"/>
        <end position="357"/>
    </location>
</feature>
<dbReference type="PANTHER" id="PTHR42773:SF1">
    <property type="entry name" value="METALLO-BETA-LACTAMASE FAMILY PROTEIN"/>
    <property type="match status" value="1"/>
</dbReference>
<dbReference type="SUPFAM" id="SSF56281">
    <property type="entry name" value="Metallo-hydrolase/oxidoreductase"/>
    <property type="match status" value="1"/>
</dbReference>
<gene>
    <name evidence="3" type="ORF">CEUR00632_LOCUS13941</name>
</gene>
<dbReference type="AlphaFoldDB" id="A0A7R9VJC2"/>
<sequence>MAFSSHALLPARAGAVQPRRATTRQVRNSAPTGACTRMVRVAPPPMATSSPLATSSDSPSATAAGVRQQKRRANEREGNVDGPYWVDETCINCDTCRWMAPHTFSKVGNGSAVVEQPRSEQERVVALQALLSCPTHSIHADERSREDLQAAQQGLPALVPGVPNVYHCGWHSEKSFGAASYLLVRPVSEGGNIMFDSPRYNGVLAKNIEALGGVSTIILSHKDDVADHAKWASHFNAKRILHELEVQASTADVEVKLQGDGPWDLDGRPLQMRRIGGAAQPPPGSQIVHTPGHSTGSICVWYEPQKAMFTGDHLSQDEREPSELRVFTRYVKDSLPRQLENIQKLLQYDWMHVLPGHGRRFHARDAAHRLEATSKVVSRRGLPANMV</sequence>
<evidence type="ECO:0000313" key="3">
    <source>
        <dbReference type="EMBL" id="CAD8297262.1"/>
    </source>
</evidence>
<proteinExistence type="predicted"/>
<protein>
    <recommendedName>
        <fullName evidence="2">Metallo-beta-lactamase domain-containing protein</fullName>
    </recommendedName>
</protein>
<dbReference type="Pfam" id="PF00753">
    <property type="entry name" value="Lactamase_B"/>
    <property type="match status" value="1"/>
</dbReference>
<evidence type="ECO:0000256" key="1">
    <source>
        <dbReference type="SAM" id="MobiDB-lite"/>
    </source>
</evidence>
<feature type="region of interest" description="Disordered" evidence="1">
    <location>
        <begin position="1"/>
        <end position="79"/>
    </location>
</feature>
<dbReference type="InterPro" id="IPR001279">
    <property type="entry name" value="Metallo-B-lactamas"/>
</dbReference>
<dbReference type="SUPFAM" id="SSF54862">
    <property type="entry name" value="4Fe-4S ferredoxins"/>
    <property type="match status" value="1"/>
</dbReference>
<dbReference type="SMART" id="SM00849">
    <property type="entry name" value="Lactamase_B"/>
    <property type="match status" value="1"/>
</dbReference>
<accession>A0A7R9VJC2</accession>
<dbReference type="EMBL" id="HBEC01030161">
    <property type="protein sequence ID" value="CAD8297262.1"/>
    <property type="molecule type" value="Transcribed_RNA"/>
</dbReference>
<dbReference type="Pfam" id="PF13370">
    <property type="entry name" value="Fer4_13"/>
    <property type="match status" value="1"/>
</dbReference>
<dbReference type="PANTHER" id="PTHR42773">
    <property type="entry name" value="METALLO-BETA-LACTAMASE-RELATED"/>
    <property type="match status" value="1"/>
</dbReference>
<dbReference type="InterPro" id="IPR036866">
    <property type="entry name" value="RibonucZ/Hydroxyglut_hydro"/>
</dbReference>
<evidence type="ECO:0000259" key="2">
    <source>
        <dbReference type="SMART" id="SM00849"/>
    </source>
</evidence>
<name>A0A7R9VJC2_9CHLO</name>
<feature type="compositionally biased region" description="Low complexity" evidence="1">
    <location>
        <begin position="47"/>
        <end position="64"/>
    </location>
</feature>
<organism evidence="3">
    <name type="scientific">Chlamydomonas euryale</name>
    <dbReference type="NCBI Taxonomy" id="1486919"/>
    <lineage>
        <taxon>Eukaryota</taxon>
        <taxon>Viridiplantae</taxon>
        <taxon>Chlorophyta</taxon>
        <taxon>core chlorophytes</taxon>
        <taxon>Chlorophyceae</taxon>
        <taxon>CS clade</taxon>
        <taxon>Chlamydomonadales</taxon>
        <taxon>Chlamydomonadaceae</taxon>
        <taxon>Chlamydomonas</taxon>
    </lineage>
</organism>